<keyword evidence="1" id="KW-1133">Transmembrane helix</keyword>
<sequence>MHFIFETIYYKLYGKIMLNRIVILFLLSSSFVLFANSWEFSSVNLVNESGKITLSGRVKGTECKRLRITAKIEYESGAKNTMIGDVESVESGGSRIFSISESSFYKTGNWKLLDIKGQCR</sequence>
<accession>A0A2N0BA19</accession>
<keyword evidence="1" id="KW-0472">Membrane</keyword>
<comment type="caution">
    <text evidence="2">The sequence shown here is derived from an EMBL/GenBank/DDBJ whole genome shotgun (WGS) entry which is preliminary data.</text>
</comment>
<keyword evidence="1" id="KW-0812">Transmembrane</keyword>
<proteinExistence type="predicted"/>
<protein>
    <submittedName>
        <fullName evidence="2">Uncharacterized protein</fullName>
    </submittedName>
</protein>
<feature type="transmembrane region" description="Helical" evidence="1">
    <location>
        <begin position="21"/>
        <end position="38"/>
    </location>
</feature>
<organism evidence="2">
    <name type="scientific">Leptospira ellisii</name>
    <dbReference type="NCBI Taxonomy" id="2023197"/>
    <lineage>
        <taxon>Bacteria</taxon>
        <taxon>Pseudomonadati</taxon>
        <taxon>Spirochaetota</taxon>
        <taxon>Spirochaetia</taxon>
        <taxon>Leptospirales</taxon>
        <taxon>Leptospiraceae</taxon>
        <taxon>Leptospira</taxon>
    </lineage>
</organism>
<evidence type="ECO:0000256" key="1">
    <source>
        <dbReference type="SAM" id="Phobius"/>
    </source>
</evidence>
<accession>A0A2N0BI11</accession>
<reference evidence="2" key="1">
    <citation type="submission" date="2017-07" db="EMBL/GenBank/DDBJ databases">
        <title>Leptospira spp. isolated from tropical soils.</title>
        <authorList>
            <person name="Thibeaux R."/>
            <person name="Iraola G."/>
            <person name="Ferres I."/>
            <person name="Bierque E."/>
            <person name="Girault D."/>
            <person name="Soupe-Gilbert M.-E."/>
            <person name="Picardeau M."/>
            <person name="Goarant C."/>
        </authorList>
    </citation>
    <scope>NUCLEOTIDE SEQUENCE [LARGE SCALE GENOMIC DNA]</scope>
    <source>
        <strain evidence="2">ATI7-C-A5</strain>
    </source>
</reference>
<name>A0A2N0BI11_9LEPT</name>
<evidence type="ECO:0000313" key="2">
    <source>
        <dbReference type="EMBL" id="PJZ93397.1"/>
    </source>
</evidence>
<dbReference type="EMBL" id="NPEF01000064">
    <property type="protein sequence ID" value="PJZ93397.1"/>
    <property type="molecule type" value="Genomic_DNA"/>
</dbReference>
<dbReference type="AlphaFoldDB" id="A0A2N0BI11"/>
<gene>
    <name evidence="2" type="ORF">CH379_07975</name>
</gene>